<sequence>MSASKLCVQSMSESNTISGLIRIVNRCIGEELGLIGETLFCLFDTQYSDPLIEQVTSILETYPIWADYRDQGHSLFIANVPQSMTTYLTAGPASGSLHSGYLTTSHEITPSSLSKPY</sequence>
<dbReference type="Proteomes" id="UP000279833">
    <property type="component" value="Unassembled WGS sequence"/>
</dbReference>
<dbReference type="WBParaSite" id="SCUD_0000117101-mRNA-1">
    <property type="protein sequence ID" value="SCUD_0000117101-mRNA-1"/>
    <property type="gene ID" value="SCUD_0000117101"/>
</dbReference>
<name>A0A183JEQ8_9TREM</name>
<proteinExistence type="predicted"/>
<organism evidence="3">
    <name type="scientific">Schistosoma curassoni</name>
    <dbReference type="NCBI Taxonomy" id="6186"/>
    <lineage>
        <taxon>Eukaryota</taxon>
        <taxon>Metazoa</taxon>
        <taxon>Spiralia</taxon>
        <taxon>Lophotrochozoa</taxon>
        <taxon>Platyhelminthes</taxon>
        <taxon>Trematoda</taxon>
        <taxon>Digenea</taxon>
        <taxon>Strigeidida</taxon>
        <taxon>Schistosomatoidea</taxon>
        <taxon>Schistosomatidae</taxon>
        <taxon>Schistosoma</taxon>
    </lineage>
</organism>
<gene>
    <name evidence="1" type="ORF">SCUD_LOCUS1172</name>
</gene>
<dbReference type="AlphaFoldDB" id="A0A183JEQ8"/>
<evidence type="ECO:0000313" key="1">
    <source>
        <dbReference type="EMBL" id="VDO66013.1"/>
    </source>
</evidence>
<dbReference type="EMBL" id="UZAK01000912">
    <property type="protein sequence ID" value="VDO66013.1"/>
    <property type="molecule type" value="Genomic_DNA"/>
</dbReference>
<evidence type="ECO:0000313" key="2">
    <source>
        <dbReference type="Proteomes" id="UP000279833"/>
    </source>
</evidence>
<protein>
    <submittedName>
        <fullName evidence="3">Diguanylate cyclase</fullName>
    </submittedName>
</protein>
<reference evidence="3" key="1">
    <citation type="submission" date="2016-06" db="UniProtKB">
        <authorList>
            <consortium name="WormBaseParasite"/>
        </authorList>
    </citation>
    <scope>IDENTIFICATION</scope>
</reference>
<keyword evidence="2" id="KW-1185">Reference proteome</keyword>
<dbReference type="STRING" id="6186.A0A183JEQ8"/>
<evidence type="ECO:0000313" key="3">
    <source>
        <dbReference type="WBParaSite" id="SCUD_0000117101-mRNA-1"/>
    </source>
</evidence>
<reference evidence="1 2" key="2">
    <citation type="submission" date="2018-11" db="EMBL/GenBank/DDBJ databases">
        <authorList>
            <consortium name="Pathogen Informatics"/>
        </authorList>
    </citation>
    <scope>NUCLEOTIDE SEQUENCE [LARGE SCALE GENOMIC DNA]</scope>
    <source>
        <strain evidence="1">Dakar</strain>
        <strain evidence="2">Dakar, Senegal</strain>
    </source>
</reference>
<accession>A0A183JEQ8</accession>